<name>A0A4R1ETJ8_9GAMM</name>
<evidence type="ECO:0000313" key="4">
    <source>
        <dbReference type="Proteomes" id="UP000294887"/>
    </source>
</evidence>
<reference evidence="3 4" key="1">
    <citation type="submission" date="2019-03" db="EMBL/GenBank/DDBJ databases">
        <title>Genomic Encyclopedia of Type Strains, Phase IV (KMG-IV): sequencing the most valuable type-strain genomes for metagenomic binning, comparative biology and taxonomic classification.</title>
        <authorList>
            <person name="Goeker M."/>
        </authorList>
    </citation>
    <scope>NUCLEOTIDE SEQUENCE [LARGE SCALE GENOMIC DNA]</scope>
    <source>
        <strain evidence="3 4">DSM 24830</strain>
    </source>
</reference>
<dbReference type="SUPFAM" id="SSF143456">
    <property type="entry name" value="VC0467-like"/>
    <property type="match status" value="1"/>
</dbReference>
<dbReference type="GO" id="GO:0005829">
    <property type="term" value="C:cytosol"/>
    <property type="evidence" value="ECO:0007669"/>
    <property type="project" value="TreeGrafter"/>
</dbReference>
<comment type="caution">
    <text evidence="3">The sequence shown here is derived from an EMBL/GenBank/DDBJ whole genome shotgun (WGS) entry which is preliminary data.</text>
</comment>
<dbReference type="HAMAP" id="MF_00758">
    <property type="entry name" value="UPF0301"/>
    <property type="match status" value="1"/>
</dbReference>
<evidence type="ECO:0000256" key="2">
    <source>
        <dbReference type="HAMAP-Rule" id="MF_00758"/>
    </source>
</evidence>
<dbReference type="RefSeq" id="WP_131907735.1">
    <property type="nucleotide sequence ID" value="NZ_BAAAFU010000007.1"/>
</dbReference>
<dbReference type="PANTHER" id="PTHR30327">
    <property type="entry name" value="UNCHARACTERIZED PROTEIN YQGE"/>
    <property type="match status" value="1"/>
</dbReference>
<dbReference type="EMBL" id="SMFQ01000005">
    <property type="protein sequence ID" value="TCJ83262.1"/>
    <property type="molecule type" value="Genomic_DNA"/>
</dbReference>
<evidence type="ECO:0000256" key="1">
    <source>
        <dbReference type="ARBA" id="ARBA00009600"/>
    </source>
</evidence>
<comment type="similarity">
    <text evidence="1 2">Belongs to the UPF0301 (AlgH) family.</text>
</comment>
<dbReference type="OrthoDB" id="9807486at2"/>
<dbReference type="PANTHER" id="PTHR30327:SF1">
    <property type="entry name" value="UPF0301 PROTEIN YQGE"/>
    <property type="match status" value="1"/>
</dbReference>
<dbReference type="Pfam" id="PF02622">
    <property type="entry name" value="DUF179"/>
    <property type="match status" value="1"/>
</dbReference>
<dbReference type="AlphaFoldDB" id="A0A4R1ETJ8"/>
<gene>
    <name evidence="3" type="ORF">EV695_4002</name>
</gene>
<keyword evidence="4" id="KW-1185">Reference proteome</keyword>
<protein>
    <recommendedName>
        <fullName evidence="2">UPF0301 protein EV695_4002</fullName>
    </recommendedName>
</protein>
<proteinExistence type="inferred from homology"/>
<evidence type="ECO:0000313" key="3">
    <source>
        <dbReference type="EMBL" id="TCJ83262.1"/>
    </source>
</evidence>
<dbReference type="NCBIfam" id="NF001266">
    <property type="entry name" value="PRK00228.1-1"/>
    <property type="match status" value="1"/>
</dbReference>
<dbReference type="Proteomes" id="UP000294887">
    <property type="component" value="Unassembled WGS sequence"/>
</dbReference>
<accession>A0A4R1ETJ8</accession>
<dbReference type="Gene3D" id="3.40.1740.10">
    <property type="entry name" value="VC0467-like"/>
    <property type="match status" value="1"/>
</dbReference>
<sequence length="204" mass="22456">MDDNETKDTVATKDTSSNQSDSFLQSQLLIAMPALADPYFEHSVTLICQHNDEGCLGLTINRPIEITVDELFGQLDISTENFPDKNMLALRGGPVQVEQGFVIHDTQRKWENTLEIGNDLAVTASRDILEDIAKGDGPENYLLALGCASWAPGQVEAEIKENSWLNCPADKKIIFDMPYADRWQGAADTLGFDVNLISDVAGHD</sequence>
<organism evidence="3 4">
    <name type="scientific">Cocleimonas flava</name>
    <dbReference type="NCBI Taxonomy" id="634765"/>
    <lineage>
        <taxon>Bacteria</taxon>
        <taxon>Pseudomonadati</taxon>
        <taxon>Pseudomonadota</taxon>
        <taxon>Gammaproteobacteria</taxon>
        <taxon>Thiotrichales</taxon>
        <taxon>Thiotrichaceae</taxon>
        <taxon>Cocleimonas</taxon>
    </lineage>
</organism>
<dbReference type="InterPro" id="IPR003774">
    <property type="entry name" value="AlgH-like"/>
</dbReference>